<dbReference type="EMBL" id="NPJF01000041">
    <property type="protein sequence ID" value="OYP54612.1"/>
    <property type="molecule type" value="Genomic_DNA"/>
</dbReference>
<dbReference type="RefSeq" id="WP_144263840.1">
    <property type="nucleotide sequence ID" value="NZ_CP091802.1"/>
</dbReference>
<evidence type="ECO:0000313" key="1">
    <source>
        <dbReference type="EMBL" id="OYP54612.1"/>
    </source>
</evidence>
<protein>
    <submittedName>
        <fullName evidence="1">Uncharacterized protein</fullName>
    </submittedName>
</protein>
<keyword evidence="2" id="KW-1185">Reference proteome</keyword>
<organism evidence="1 2">
    <name type="scientific">Segatella bryantii</name>
    <name type="common">Prevotella bryantii</name>
    <dbReference type="NCBI Taxonomy" id="77095"/>
    <lineage>
        <taxon>Bacteria</taxon>
        <taxon>Pseudomonadati</taxon>
        <taxon>Bacteroidota</taxon>
        <taxon>Bacteroidia</taxon>
        <taxon>Bacteroidales</taxon>
        <taxon>Prevotellaceae</taxon>
        <taxon>Segatella</taxon>
    </lineage>
</organism>
<proteinExistence type="predicted"/>
<accession>A0ABX4EJ31</accession>
<comment type="caution">
    <text evidence="1">The sequence shown here is derived from an EMBL/GenBank/DDBJ whole genome shotgun (WGS) entry which is preliminary data.</text>
</comment>
<sequence>MKKTALLLMFLSLIILVVGVKYFNKQRCLEGFDQKYSIKYEDDTKIIINRICSGEIDLIDTLVYRPSDQSYRSINDLNIIMMKKDTVINCQTGGIRPKTLNFKIVIRRLRDSTYESTLMVVHANEEKPYHKIIYDGNYRIQEIWIFLPQKYRYR</sequence>
<gene>
    <name evidence="1" type="ORF">CIK91_08855</name>
</gene>
<name>A0ABX4EJ31_SEGBR</name>
<reference evidence="1 2" key="1">
    <citation type="submission" date="2017-08" db="EMBL/GenBank/DDBJ databases">
        <title>Comparative genomics of non-oral Prevotella species.</title>
        <authorList>
            <person name="Accetto T."/>
            <person name="Nograsek B."/>
            <person name="Avgustin G."/>
        </authorList>
    </citation>
    <scope>NUCLEOTIDE SEQUENCE [LARGE SCALE GENOMIC DNA]</scope>
    <source>
        <strain evidence="1 2">TC1-1</strain>
    </source>
</reference>
<dbReference type="Proteomes" id="UP000216189">
    <property type="component" value="Unassembled WGS sequence"/>
</dbReference>
<evidence type="ECO:0000313" key="2">
    <source>
        <dbReference type="Proteomes" id="UP000216189"/>
    </source>
</evidence>